<gene>
    <name evidence="1" type="ORF">SAMN05216555_10386</name>
</gene>
<reference evidence="2" key="1">
    <citation type="submission" date="2016-10" db="EMBL/GenBank/DDBJ databases">
        <authorList>
            <person name="Varghese N."/>
            <person name="Submissions S."/>
        </authorList>
    </citation>
    <scope>NUCLEOTIDE SEQUENCE [LARGE SCALE GENOMIC DNA]</scope>
    <source>
        <strain evidence="2">CGMCC 1.10783</strain>
    </source>
</reference>
<evidence type="ECO:0000313" key="2">
    <source>
        <dbReference type="Proteomes" id="UP000182130"/>
    </source>
</evidence>
<accession>A0A1G8LJP2</accession>
<dbReference type="EMBL" id="FNEI01000003">
    <property type="protein sequence ID" value="SDI55896.1"/>
    <property type="molecule type" value="Genomic_DNA"/>
</dbReference>
<dbReference type="STRING" id="1045773.SAMN05216555_10386"/>
<protein>
    <submittedName>
        <fullName evidence="1">Uncharacterized protein</fullName>
    </submittedName>
</protein>
<organism evidence="1 2">
    <name type="scientific">Arthrobacter cupressi</name>
    <dbReference type="NCBI Taxonomy" id="1045773"/>
    <lineage>
        <taxon>Bacteria</taxon>
        <taxon>Bacillati</taxon>
        <taxon>Actinomycetota</taxon>
        <taxon>Actinomycetes</taxon>
        <taxon>Micrococcales</taxon>
        <taxon>Micrococcaceae</taxon>
        <taxon>Arthrobacter</taxon>
    </lineage>
</organism>
<dbReference type="Proteomes" id="UP000182130">
    <property type="component" value="Unassembled WGS sequence"/>
</dbReference>
<evidence type="ECO:0000313" key="1">
    <source>
        <dbReference type="EMBL" id="SDI55896.1"/>
    </source>
</evidence>
<proteinExistence type="predicted"/>
<sequence length="98" mass="10591">MSPSPAQQAAAQNGPAAAPPLPSIHVRAFITWLAIFPLVAVGLVAFGPLMESWHPVLRAFFLTVLIVPAAVYFVVPKLFAMYGMFAKRRAQSTARKQA</sequence>
<keyword evidence="2" id="KW-1185">Reference proteome</keyword>
<dbReference type="RefSeq" id="WP_074587347.1">
    <property type="nucleotide sequence ID" value="NZ_FNEI01000003.1"/>
</dbReference>
<dbReference type="OrthoDB" id="4571002at2"/>
<name>A0A1G8LJP2_9MICC</name>
<dbReference type="AlphaFoldDB" id="A0A1G8LJP2"/>